<evidence type="ECO:0000313" key="3">
    <source>
        <dbReference type="Proteomes" id="UP001255917"/>
    </source>
</evidence>
<keyword evidence="1" id="KW-0812">Transmembrane</keyword>
<dbReference type="EMBL" id="JAVXUR010000001">
    <property type="protein sequence ID" value="MDT8878050.1"/>
    <property type="molecule type" value="Genomic_DNA"/>
</dbReference>
<feature type="transmembrane region" description="Helical" evidence="1">
    <location>
        <begin position="7"/>
        <end position="26"/>
    </location>
</feature>
<keyword evidence="1" id="KW-1133">Transmembrane helix</keyword>
<reference evidence="3" key="1">
    <citation type="submission" date="2023-07" db="EMBL/GenBank/DDBJ databases">
        <title>Substrates and metabolic shifts associated with increased methane emissions in unrestored hypersaline salterns.</title>
        <authorList>
            <person name="Bueno De Mesquita C.P."/>
            <person name="Tringe S.G."/>
        </authorList>
    </citation>
    <scope>NUCLEOTIDE SEQUENCE [LARGE SCALE GENOMIC DNA]</scope>
    <source>
        <strain evidence="3">I4</strain>
    </source>
</reference>
<keyword evidence="3" id="KW-1185">Reference proteome</keyword>
<dbReference type="Proteomes" id="UP001255917">
    <property type="component" value="Unassembled WGS sequence"/>
</dbReference>
<keyword evidence="1" id="KW-0472">Membrane</keyword>
<evidence type="ECO:0000313" key="2">
    <source>
        <dbReference type="EMBL" id="MDT8878050.1"/>
    </source>
</evidence>
<accession>A0ABU3NA41</accession>
<dbReference type="RefSeq" id="WP_315585120.1">
    <property type="nucleotide sequence ID" value="NZ_JAVXUR010000001.1"/>
</dbReference>
<organism evidence="2 3">
    <name type="scientific">Halomonas saccharevitans</name>
    <dbReference type="NCBI Taxonomy" id="416872"/>
    <lineage>
        <taxon>Bacteria</taxon>
        <taxon>Pseudomonadati</taxon>
        <taxon>Pseudomonadota</taxon>
        <taxon>Gammaproteobacteria</taxon>
        <taxon>Oceanospirillales</taxon>
        <taxon>Halomonadaceae</taxon>
        <taxon>Halomonas</taxon>
    </lineage>
</organism>
<proteinExistence type="predicted"/>
<evidence type="ECO:0000256" key="1">
    <source>
        <dbReference type="SAM" id="Phobius"/>
    </source>
</evidence>
<comment type="caution">
    <text evidence="2">The sequence shown here is derived from an EMBL/GenBank/DDBJ whole genome shotgun (WGS) entry which is preliminary data.</text>
</comment>
<name>A0ABU3NA41_9GAMM</name>
<gene>
    <name evidence="2" type="ORF">RSO68_01040</name>
</gene>
<protein>
    <submittedName>
        <fullName evidence="2">Uncharacterized protein</fullName>
    </submittedName>
</protein>
<sequence>MHFLLNKYAIAMFVLAVAFSFLARHMTGLSHAVAACFVVAFALSVGTLVATFYSEAFMRHHDIRVTY</sequence>
<feature type="transmembrane region" description="Helical" evidence="1">
    <location>
        <begin position="32"/>
        <end position="54"/>
    </location>
</feature>